<dbReference type="EMBL" id="JAAALK010000288">
    <property type="protein sequence ID" value="KAG8052737.1"/>
    <property type="molecule type" value="Genomic_DNA"/>
</dbReference>
<proteinExistence type="predicted"/>
<protein>
    <submittedName>
        <fullName evidence="2">Uncharacterized protein</fullName>
    </submittedName>
</protein>
<gene>
    <name evidence="2" type="ORF">GUJ93_ZPchr0001g32557</name>
</gene>
<name>A0A8J5RNZ3_ZIZPA</name>
<feature type="compositionally biased region" description="Low complexity" evidence="1">
    <location>
        <begin position="94"/>
        <end position="103"/>
    </location>
</feature>
<organism evidence="2 3">
    <name type="scientific">Zizania palustris</name>
    <name type="common">Northern wild rice</name>
    <dbReference type="NCBI Taxonomy" id="103762"/>
    <lineage>
        <taxon>Eukaryota</taxon>
        <taxon>Viridiplantae</taxon>
        <taxon>Streptophyta</taxon>
        <taxon>Embryophyta</taxon>
        <taxon>Tracheophyta</taxon>
        <taxon>Spermatophyta</taxon>
        <taxon>Magnoliopsida</taxon>
        <taxon>Liliopsida</taxon>
        <taxon>Poales</taxon>
        <taxon>Poaceae</taxon>
        <taxon>BOP clade</taxon>
        <taxon>Oryzoideae</taxon>
        <taxon>Oryzeae</taxon>
        <taxon>Zizaniinae</taxon>
        <taxon>Zizania</taxon>
    </lineage>
</organism>
<evidence type="ECO:0000313" key="2">
    <source>
        <dbReference type="EMBL" id="KAG8052737.1"/>
    </source>
</evidence>
<dbReference type="Proteomes" id="UP000729402">
    <property type="component" value="Unassembled WGS sequence"/>
</dbReference>
<evidence type="ECO:0000313" key="3">
    <source>
        <dbReference type="Proteomes" id="UP000729402"/>
    </source>
</evidence>
<feature type="region of interest" description="Disordered" evidence="1">
    <location>
        <begin position="1"/>
        <end position="162"/>
    </location>
</feature>
<reference evidence="2" key="2">
    <citation type="submission" date="2021-02" db="EMBL/GenBank/DDBJ databases">
        <authorList>
            <person name="Kimball J.A."/>
            <person name="Haas M.W."/>
            <person name="Macchietto M."/>
            <person name="Kono T."/>
            <person name="Duquette J."/>
            <person name="Shao M."/>
        </authorList>
    </citation>
    <scope>NUCLEOTIDE SEQUENCE</scope>
    <source>
        <tissue evidence="2">Fresh leaf tissue</tissue>
    </source>
</reference>
<reference evidence="2" key="1">
    <citation type="journal article" date="2021" name="bioRxiv">
        <title>Whole Genome Assembly and Annotation of Northern Wild Rice, Zizania palustris L., Supports a Whole Genome Duplication in the Zizania Genus.</title>
        <authorList>
            <person name="Haas M."/>
            <person name="Kono T."/>
            <person name="Macchietto M."/>
            <person name="Millas R."/>
            <person name="McGilp L."/>
            <person name="Shao M."/>
            <person name="Duquette J."/>
            <person name="Hirsch C.N."/>
            <person name="Kimball J."/>
        </authorList>
    </citation>
    <scope>NUCLEOTIDE SEQUENCE</scope>
    <source>
        <tissue evidence="2">Fresh leaf tissue</tissue>
    </source>
</reference>
<dbReference type="AlphaFoldDB" id="A0A8J5RNZ3"/>
<feature type="compositionally biased region" description="Low complexity" evidence="1">
    <location>
        <begin position="13"/>
        <end position="22"/>
    </location>
</feature>
<sequence>MRRSPEPLPLPRRSPNARRNPSTAPLARRSDPSHAAFYSTKNPSAAIMRRSPEPLPLPRRSPNARRNPSAALTRRSPEPLRSHAAHQTLGGTLAPPSRAARPSLGPPPAPLAPGRRNPSAALRRRSPIARSPSRATRPRSAEPYLAPRMARCPRPLPPEDWVRPRVGMAVHSGRRWRA</sequence>
<feature type="compositionally biased region" description="Low complexity" evidence="1">
    <location>
        <begin position="112"/>
        <end position="121"/>
    </location>
</feature>
<feature type="compositionally biased region" description="Pro residues" evidence="1">
    <location>
        <begin position="1"/>
        <end position="12"/>
    </location>
</feature>
<comment type="caution">
    <text evidence="2">The sequence shown here is derived from an EMBL/GenBank/DDBJ whole genome shotgun (WGS) entry which is preliminary data.</text>
</comment>
<keyword evidence="3" id="KW-1185">Reference proteome</keyword>
<feature type="compositionally biased region" description="Low complexity" evidence="1">
    <location>
        <begin position="60"/>
        <end position="70"/>
    </location>
</feature>
<evidence type="ECO:0000256" key="1">
    <source>
        <dbReference type="SAM" id="MobiDB-lite"/>
    </source>
</evidence>
<accession>A0A8J5RNZ3</accession>